<dbReference type="STRING" id="1470434.AZF00_07460"/>
<dbReference type="KEGG" id="zal:AZF00_07460"/>
<dbReference type="Proteomes" id="UP000074119">
    <property type="component" value="Chromosome"/>
</dbReference>
<dbReference type="InterPro" id="IPR007163">
    <property type="entry name" value="VCA0040-like"/>
</dbReference>
<gene>
    <name evidence="2" type="ORF">AZF00_07460</name>
</gene>
<feature type="transmembrane region" description="Helical" evidence="1">
    <location>
        <begin position="125"/>
        <end position="142"/>
    </location>
</feature>
<dbReference type="PANTHER" id="PTHR37308">
    <property type="entry name" value="INTEGRAL MEMBRANE PROTEIN"/>
    <property type="match status" value="1"/>
</dbReference>
<feature type="transmembrane region" description="Helical" evidence="1">
    <location>
        <begin position="275"/>
        <end position="294"/>
    </location>
</feature>
<feature type="transmembrane region" description="Helical" evidence="1">
    <location>
        <begin position="98"/>
        <end position="119"/>
    </location>
</feature>
<proteinExistence type="predicted"/>
<evidence type="ECO:0000313" key="2">
    <source>
        <dbReference type="EMBL" id="AMO68148.1"/>
    </source>
</evidence>
<feature type="transmembrane region" description="Helical" evidence="1">
    <location>
        <begin position="194"/>
        <end position="214"/>
    </location>
</feature>
<dbReference type="Pfam" id="PF04018">
    <property type="entry name" value="VCA0040-like"/>
    <property type="match status" value="1"/>
</dbReference>
<reference evidence="2 3" key="1">
    <citation type="submission" date="2015-12" db="EMBL/GenBank/DDBJ databases">
        <authorList>
            <person name="Shamseldin A."/>
            <person name="Moawad H."/>
            <person name="Abd El-Rahim W.M."/>
            <person name="Sadowsky M.J."/>
        </authorList>
    </citation>
    <scope>NUCLEOTIDE SEQUENCE [LARGE SCALE GENOMIC DNA]</scope>
    <source>
        <strain evidence="2 3">SM2</strain>
    </source>
</reference>
<dbReference type="AlphaFoldDB" id="A0A127M4J7"/>
<dbReference type="PANTHER" id="PTHR37308:SF1">
    <property type="entry name" value="POLYPRENYL-PHOSPHATE TRANSPORTER"/>
    <property type="match status" value="1"/>
</dbReference>
<feature type="transmembrane region" description="Helical" evidence="1">
    <location>
        <begin position="226"/>
        <end position="244"/>
    </location>
</feature>
<evidence type="ECO:0000256" key="1">
    <source>
        <dbReference type="SAM" id="Phobius"/>
    </source>
</evidence>
<dbReference type="RefSeq" id="WP_008247513.1">
    <property type="nucleotide sequence ID" value="NZ_CP014544.1"/>
</dbReference>
<evidence type="ECO:0008006" key="4">
    <source>
        <dbReference type="Google" id="ProtNLM"/>
    </source>
</evidence>
<name>A0A127M4J7_9GAMM</name>
<keyword evidence="1" id="KW-0472">Membrane</keyword>
<evidence type="ECO:0000313" key="3">
    <source>
        <dbReference type="Proteomes" id="UP000074119"/>
    </source>
</evidence>
<feature type="transmembrane region" description="Helical" evidence="1">
    <location>
        <begin position="154"/>
        <end position="182"/>
    </location>
</feature>
<sequence length="301" mass="32154">MKGFYPAVFIRGLAMGAADVVPGVSGGTIAFITGIYDELIESLKSCNIQALQLLFQSGPTAFWQHINGGFLMSLLLGIATSVLSLARFISYALHHHPVPLAALFFGLILASAVLVYRQIPGAGRQIGWLLCGIGFALLIGEFRPADIASTPLNLFLSGALAICAMILPGISGSFILLLLGMYQPVIEAVKSMDLFALLSFMAGCGVGLMLFVRLLSWLMQHFRPQLLAGLSGLLIGSLSIIWPWKLDATGGILAESLAPGWQNVLPWQYAVKGDAQLLFSLALALIGVVLVLLIERFAKKA</sequence>
<protein>
    <recommendedName>
        <fullName evidence="4">DUF368 domain-containing protein</fullName>
    </recommendedName>
</protein>
<keyword evidence="1" id="KW-0812">Transmembrane</keyword>
<organism evidence="2 3">
    <name type="scientific">Zhongshania aliphaticivorans</name>
    <dbReference type="NCBI Taxonomy" id="1470434"/>
    <lineage>
        <taxon>Bacteria</taxon>
        <taxon>Pseudomonadati</taxon>
        <taxon>Pseudomonadota</taxon>
        <taxon>Gammaproteobacteria</taxon>
        <taxon>Cellvibrionales</taxon>
        <taxon>Spongiibacteraceae</taxon>
        <taxon>Zhongshania</taxon>
    </lineage>
</organism>
<keyword evidence="1" id="KW-1133">Transmembrane helix</keyword>
<dbReference type="EMBL" id="CP014544">
    <property type="protein sequence ID" value="AMO68148.1"/>
    <property type="molecule type" value="Genomic_DNA"/>
</dbReference>
<feature type="transmembrane region" description="Helical" evidence="1">
    <location>
        <begin position="62"/>
        <end position="86"/>
    </location>
</feature>
<accession>A0A127M4J7</accession>